<reference evidence="3" key="1">
    <citation type="journal article" date="2021" name="Front. Microbiol.">
        <title>Comprehensive Comparative Genomics and Phenotyping of Methylobacterium Species.</title>
        <authorList>
            <person name="Alessa O."/>
            <person name="Ogura Y."/>
            <person name="Fujitani Y."/>
            <person name="Takami H."/>
            <person name="Hayashi T."/>
            <person name="Sahin N."/>
            <person name="Tani A."/>
        </authorList>
    </citation>
    <scope>NUCLEOTIDE SEQUENCE</scope>
    <source>
        <strain evidence="3">DSM 17168</strain>
    </source>
</reference>
<organism evidence="3 4">
    <name type="scientific">Methylobacterium isbiliense</name>
    <dbReference type="NCBI Taxonomy" id="315478"/>
    <lineage>
        <taxon>Bacteria</taxon>
        <taxon>Pseudomonadati</taxon>
        <taxon>Pseudomonadota</taxon>
        <taxon>Alphaproteobacteria</taxon>
        <taxon>Hyphomicrobiales</taxon>
        <taxon>Methylobacteriaceae</taxon>
        <taxon>Methylobacterium</taxon>
    </lineage>
</organism>
<feature type="region of interest" description="Disordered" evidence="1">
    <location>
        <begin position="59"/>
        <end position="80"/>
    </location>
</feature>
<keyword evidence="2" id="KW-0732">Signal</keyword>
<protein>
    <submittedName>
        <fullName evidence="3">Uncharacterized protein</fullName>
    </submittedName>
</protein>
<evidence type="ECO:0000313" key="4">
    <source>
        <dbReference type="Proteomes" id="UP001055153"/>
    </source>
</evidence>
<proteinExistence type="predicted"/>
<feature type="chain" id="PRO_5045079828" evidence="2">
    <location>
        <begin position="22"/>
        <end position="80"/>
    </location>
</feature>
<gene>
    <name evidence="3" type="ORF">GMJLKIPL_1517</name>
</gene>
<evidence type="ECO:0000256" key="1">
    <source>
        <dbReference type="SAM" id="MobiDB-lite"/>
    </source>
</evidence>
<keyword evidence="4" id="KW-1185">Reference proteome</keyword>
<reference evidence="3" key="2">
    <citation type="submission" date="2021-08" db="EMBL/GenBank/DDBJ databases">
        <authorList>
            <person name="Tani A."/>
            <person name="Ola A."/>
            <person name="Ogura Y."/>
            <person name="Katsura K."/>
            <person name="Hayashi T."/>
        </authorList>
    </citation>
    <scope>NUCLEOTIDE SEQUENCE</scope>
    <source>
        <strain evidence="3">DSM 17168</strain>
    </source>
</reference>
<feature type="signal peptide" evidence="2">
    <location>
        <begin position="1"/>
        <end position="21"/>
    </location>
</feature>
<name>A0ABQ4SCS4_9HYPH</name>
<dbReference type="Proteomes" id="UP001055153">
    <property type="component" value="Unassembled WGS sequence"/>
</dbReference>
<dbReference type="EMBL" id="BPQQ01000016">
    <property type="protein sequence ID" value="GJD99599.1"/>
    <property type="molecule type" value="Genomic_DNA"/>
</dbReference>
<evidence type="ECO:0000256" key="2">
    <source>
        <dbReference type="SAM" id="SignalP"/>
    </source>
</evidence>
<dbReference type="RefSeq" id="WP_238234478.1">
    <property type="nucleotide sequence ID" value="NZ_BPQQ01000016.1"/>
</dbReference>
<evidence type="ECO:0000313" key="3">
    <source>
        <dbReference type="EMBL" id="GJD99599.1"/>
    </source>
</evidence>
<sequence>MLDLVLRPGLLLIALTTAAAAQGAGLVTNPFASNYPSVPIREGTVRPARPLAAPVAVPRRSACRDRSGHGRAACGRPPRS</sequence>
<accession>A0ABQ4SCS4</accession>
<comment type="caution">
    <text evidence="3">The sequence shown here is derived from an EMBL/GenBank/DDBJ whole genome shotgun (WGS) entry which is preliminary data.</text>
</comment>